<dbReference type="InterPro" id="IPR008162">
    <property type="entry name" value="Pyrophosphatase"/>
</dbReference>
<feature type="binding site" evidence="7">
    <location>
        <position position="89"/>
    </location>
    <ligand>
        <name>Mg(2+)</name>
        <dbReference type="ChEBI" id="CHEBI:18420"/>
        <label>1</label>
    </ligand>
</feature>
<dbReference type="HAMAP" id="MF_00209">
    <property type="entry name" value="Inorganic_PPase"/>
    <property type="match status" value="1"/>
</dbReference>
<evidence type="ECO:0000256" key="5">
    <source>
        <dbReference type="ARBA" id="ARBA00022842"/>
    </source>
</evidence>
<dbReference type="EC" id="3.6.1.1" evidence="7"/>
<name>A0A1G2QY14_9BACT</name>
<accession>A0A1G2QY14</accession>
<comment type="function">
    <text evidence="7">Catalyzes the hydrolysis of inorganic pyrophosphate (PPi) forming two phosphate ions.</text>
</comment>
<evidence type="ECO:0000256" key="7">
    <source>
        <dbReference type="HAMAP-Rule" id="MF_00209"/>
    </source>
</evidence>
<feature type="binding site" evidence="7">
    <location>
        <position position="42"/>
    </location>
    <ligand>
        <name>substrate</name>
    </ligand>
</feature>
<sequence length="162" mass="18552">MSIKVFVEIPMGSKNKYEVDEESGELMLDRTLYGPNYFPFEYGFIKDTKGEDGDPLDVVLMASNPTFPGCVVKAEVIGYLEMEDEGGIDHKVIAIPTAKLDPRWAHIKSVADLTEHQRAEVKDFFETYKRLEPGKWVKLKEFKSKEEAEKLIEAAQKRFETK</sequence>
<keyword evidence="3 7" id="KW-0479">Metal-binding</keyword>
<dbReference type="SUPFAM" id="SSF50324">
    <property type="entry name" value="Inorganic pyrophosphatase"/>
    <property type="match status" value="1"/>
</dbReference>
<dbReference type="GO" id="GO:0004427">
    <property type="term" value="F:inorganic diphosphate phosphatase activity"/>
    <property type="evidence" value="ECO:0007669"/>
    <property type="project" value="UniProtKB-UniRule"/>
</dbReference>
<reference evidence="8 9" key="1">
    <citation type="journal article" date="2016" name="Nat. Commun.">
        <title>Thousands of microbial genomes shed light on interconnected biogeochemical processes in an aquifer system.</title>
        <authorList>
            <person name="Anantharaman K."/>
            <person name="Brown C.T."/>
            <person name="Hug L.A."/>
            <person name="Sharon I."/>
            <person name="Castelle C.J."/>
            <person name="Probst A.J."/>
            <person name="Thomas B.C."/>
            <person name="Singh A."/>
            <person name="Wilkins M.J."/>
            <person name="Karaoz U."/>
            <person name="Brodie E.L."/>
            <person name="Williams K.H."/>
            <person name="Hubbard S.S."/>
            <person name="Banfield J.F."/>
        </authorList>
    </citation>
    <scope>NUCLEOTIDE SEQUENCE [LARGE SCALE GENOMIC DNA]</scope>
</reference>
<comment type="caution">
    <text evidence="8">The sequence shown here is derived from an EMBL/GenBank/DDBJ whole genome shotgun (WGS) entry which is preliminary data.</text>
</comment>
<dbReference type="PANTHER" id="PTHR10286">
    <property type="entry name" value="INORGANIC PYROPHOSPHATASE"/>
    <property type="match status" value="1"/>
</dbReference>
<evidence type="ECO:0000256" key="3">
    <source>
        <dbReference type="ARBA" id="ARBA00022723"/>
    </source>
</evidence>
<dbReference type="InterPro" id="IPR036649">
    <property type="entry name" value="Pyrophosphatase_sf"/>
</dbReference>
<feature type="binding site" evidence="7">
    <location>
        <position position="128"/>
    </location>
    <ligand>
        <name>substrate</name>
    </ligand>
</feature>
<keyword evidence="5 7" id="KW-0460">Magnesium</keyword>
<dbReference type="FunFam" id="3.90.80.10:FF:000003">
    <property type="entry name" value="Inorganic pyrophosphatase"/>
    <property type="match status" value="1"/>
</dbReference>
<evidence type="ECO:0000256" key="1">
    <source>
        <dbReference type="ARBA" id="ARBA00001946"/>
    </source>
</evidence>
<comment type="subcellular location">
    <subcellularLocation>
        <location evidence="7">Cytoplasm</location>
    </subcellularLocation>
</comment>
<feature type="binding site" evidence="7">
    <location>
        <position position="30"/>
    </location>
    <ligand>
        <name>substrate</name>
    </ligand>
</feature>
<proteinExistence type="inferred from homology"/>
<keyword evidence="4 7" id="KW-0378">Hydrolase</keyword>
<dbReference type="Proteomes" id="UP000178092">
    <property type="component" value="Unassembled WGS sequence"/>
</dbReference>
<evidence type="ECO:0000256" key="2">
    <source>
        <dbReference type="ARBA" id="ARBA00022490"/>
    </source>
</evidence>
<comment type="cofactor">
    <cofactor evidence="1 7">
        <name>Mg(2+)</name>
        <dbReference type="ChEBI" id="CHEBI:18420"/>
    </cofactor>
</comment>
<evidence type="ECO:0000313" key="8">
    <source>
        <dbReference type="EMBL" id="OHA65486.1"/>
    </source>
</evidence>
<evidence type="ECO:0000256" key="4">
    <source>
        <dbReference type="ARBA" id="ARBA00022801"/>
    </source>
</evidence>
<dbReference type="GO" id="GO:0006796">
    <property type="term" value="P:phosphate-containing compound metabolic process"/>
    <property type="evidence" value="ECO:0007669"/>
    <property type="project" value="InterPro"/>
</dbReference>
<feature type="binding site" evidence="7">
    <location>
        <position position="57"/>
    </location>
    <ligand>
        <name>Mg(2+)</name>
        <dbReference type="ChEBI" id="CHEBI:18420"/>
        <label>1</label>
    </ligand>
</feature>
<comment type="similarity">
    <text evidence="7">Belongs to the PPase family.</text>
</comment>
<evidence type="ECO:0000256" key="6">
    <source>
        <dbReference type="ARBA" id="ARBA00047820"/>
    </source>
</evidence>
<dbReference type="GO" id="GO:0000287">
    <property type="term" value="F:magnesium ion binding"/>
    <property type="evidence" value="ECO:0007669"/>
    <property type="project" value="UniProtKB-UniRule"/>
</dbReference>
<dbReference type="Gene3D" id="3.90.80.10">
    <property type="entry name" value="Inorganic pyrophosphatase"/>
    <property type="match status" value="1"/>
</dbReference>
<feature type="binding site" evidence="7">
    <location>
        <position position="52"/>
    </location>
    <ligand>
        <name>Mg(2+)</name>
        <dbReference type="ChEBI" id="CHEBI:18420"/>
        <label>1</label>
    </ligand>
</feature>
<comment type="catalytic activity">
    <reaction evidence="6 7">
        <text>diphosphate + H2O = 2 phosphate + H(+)</text>
        <dbReference type="Rhea" id="RHEA:24576"/>
        <dbReference type="ChEBI" id="CHEBI:15377"/>
        <dbReference type="ChEBI" id="CHEBI:15378"/>
        <dbReference type="ChEBI" id="CHEBI:33019"/>
        <dbReference type="ChEBI" id="CHEBI:43474"/>
        <dbReference type="EC" id="3.6.1.1"/>
    </reaction>
</comment>
<feature type="binding site" evidence="7">
    <location>
        <position position="57"/>
    </location>
    <ligand>
        <name>Mg(2+)</name>
        <dbReference type="ChEBI" id="CHEBI:18420"/>
        <label>2</label>
    </ligand>
</feature>
<evidence type="ECO:0000313" key="9">
    <source>
        <dbReference type="Proteomes" id="UP000178092"/>
    </source>
</evidence>
<dbReference type="CDD" id="cd00412">
    <property type="entry name" value="pyrophosphatase"/>
    <property type="match status" value="1"/>
</dbReference>
<dbReference type="GO" id="GO:0005737">
    <property type="term" value="C:cytoplasm"/>
    <property type="evidence" value="ECO:0007669"/>
    <property type="project" value="UniProtKB-SubCell"/>
</dbReference>
<keyword evidence="2 7" id="KW-0963">Cytoplasm</keyword>
<protein>
    <recommendedName>
        <fullName evidence="7">Inorganic pyrophosphatase</fullName>
        <ecNumber evidence="7">3.6.1.1</ecNumber>
    </recommendedName>
    <alternativeName>
        <fullName evidence="7">Pyrophosphate phospho-hydrolase</fullName>
        <shortName evidence="7">PPase</shortName>
    </alternativeName>
</protein>
<comment type="subunit">
    <text evidence="7">Homohexamer.</text>
</comment>
<organism evidence="8 9">
    <name type="scientific">Candidatus Wildermuthbacteria bacterium RIFCSPHIGHO2_02_FULL_45_25</name>
    <dbReference type="NCBI Taxonomy" id="1802450"/>
    <lineage>
        <taxon>Bacteria</taxon>
        <taxon>Candidatus Wildermuthiibacteriota</taxon>
    </lineage>
</organism>
<gene>
    <name evidence="7" type="primary">ppa</name>
    <name evidence="8" type="ORF">A3C04_02720</name>
</gene>
<dbReference type="PROSITE" id="PS00387">
    <property type="entry name" value="PPASE"/>
    <property type="match status" value="1"/>
</dbReference>
<dbReference type="AlphaFoldDB" id="A0A1G2QY14"/>
<dbReference type="Pfam" id="PF00719">
    <property type="entry name" value="Pyrophosphatase"/>
    <property type="match status" value="1"/>
</dbReference>
<dbReference type="EMBL" id="MHTV01000044">
    <property type="protein sequence ID" value="OHA65486.1"/>
    <property type="molecule type" value="Genomic_DNA"/>
</dbReference>
<feature type="binding site" evidence="7">
    <location>
        <position position="16"/>
    </location>
    <ligand>
        <name>substrate</name>
    </ligand>
</feature>